<dbReference type="InterPro" id="IPR009003">
    <property type="entry name" value="Peptidase_S1_PA"/>
</dbReference>
<dbReference type="SUPFAM" id="SSF52540">
    <property type="entry name" value="P-loop containing nucleoside triphosphate hydrolases"/>
    <property type="match status" value="1"/>
</dbReference>
<dbReference type="InterPro" id="IPR043504">
    <property type="entry name" value="Peptidase_S1_PA_chymotrypsin"/>
</dbReference>
<evidence type="ECO:0000256" key="1">
    <source>
        <dbReference type="SAM" id="Coils"/>
    </source>
</evidence>
<dbReference type="Gene3D" id="2.120.10.30">
    <property type="entry name" value="TolB, C-terminal domain"/>
    <property type="match status" value="1"/>
</dbReference>
<reference evidence="3 4" key="1">
    <citation type="submission" date="2016-06" db="EMBL/GenBank/DDBJ databases">
        <authorList>
            <person name="Kjaerup R.B."/>
            <person name="Dalgaard T.S."/>
            <person name="Juul-Madsen H.R."/>
        </authorList>
    </citation>
    <scope>NUCLEOTIDE SEQUENCE [LARGE SCALE GENOMIC DNA]</scope>
    <source>
        <strain evidence="3 4">DSM 43913</strain>
    </source>
</reference>
<dbReference type="Gene3D" id="2.40.10.10">
    <property type="entry name" value="Trypsin-like serine proteases"/>
    <property type="match status" value="1"/>
</dbReference>
<sequence length="1415" mass="152551">MPGERRRGAPEPELALASAVVRVIGPDGTVGGAGFVVAPDLVLTCAHVVSDALGLPREAAPDVEAQVIVELPLADSDRNACRGTAEVWRWVPIRADQSGDVAVLRLRAALPGARPLPMVDAESVWDHETRVVGFTDDHPDGIWHRGRFRGRTGRGWVQLSRADGQASHIKRGFSGSPVWDDDLGAAVGMVVAAQPVREAQQAFVMRTKTLAREIPELGDVLVPATPFRGLATFQEADAEVFFGRDDEATQVVTALRGTEPSVILYGPSGCGKSSLALAGVVPRMRRAGYDVLVVDAGRITSPRAAIATELFETVRAGWPDSGWVDSADQVERWLCELGITDTFHRATGRSAARLLVVLDQAEALLNRSESEIAETVALLFPHRQPTNLRVLATLRADFMDSALSHEHLGSVLRRGVTLPLTPMTRDQLHQVVTEPLGRIPVVEYDPGLERRILDDAGGEPGVLPLLGFVLARLWDRRAAGRLRAETYNDLGGVTGALRLHAEQAWRECVSAETEVEARRLLTGLVRLLPGGEAPLRRVLTREEAGEERWRLALAFAERRLLVLSGADGRPESAELAHEALVTAWPALAEQVRADAEFLAGRAEVQHDLERWRRADSSADLLPGALQLAALETRLRGREADLTGEQRHFLAQAHRRRRAQRVRVRAGWTAAGLVLALVVGLGTFLVQESKVRAQREAEGRSRALAVQSDELTGTNPGAAVLAALAGYGIAPTQEARSALMRGYLELKDAAWTLTDAEGNIAAAATSADAAVTLVTTESGRATLFVRTAEGRVRQEQLRLADNALSPAVSRDGRRIAYLRDADGVIAWHDVTPTGEQLAGPAHPLQGALEERSLGATHIMDFSPEARRLVAVPAADSKRPGQVWDLETGQPRTLPAQVSGLTNVWFGPNEETLVAHRAGAGQASMATVDIYSGTVRDLAGAVDYSGNAVSADGSVAVVCRQEGTAPDSIGAAHYQAVRVADGQVLSRYRRGDDTSCREVAVDARGERFAVLVRTGEWDLVDATTAPDGAVRFFGPDSLERIAHLPLLGTAHEPVVVTRNDSMVTGWALVKDTGDVAYSPPKLLGDGSTMVVRVGKDGDRLRIMETEGAQRTIAEVVSDARTPPDAKQPLQVNNAETLVADVSDHHRISVRALPSLRQVAEFTTAAPPVDADGKPELLQFLFHSDERLVTQSGTRVEYWDARAGRRLAPSIDLRELGLTSGADQPTYFVGRHSLPGHAAVTVTGEPEVYAINLLTGEEAKEHRVRLGNDLLVAVPLGDPRYLVVMTTGRMVELWSVHRGRPSQRVAGPLGPLRENRWVAGGTGGAGFFLANRNSIRLLQADDPGYRETYVFAEDEGFLAATKGGTSVLYSPPVGGRLKLLRLDPALWQGHLCAVVGRELTDDEREGLSRGLPTRICPS</sequence>
<dbReference type="EMBL" id="LT607733">
    <property type="protein sequence ID" value="SCG16049.1"/>
    <property type="molecule type" value="Genomic_DNA"/>
</dbReference>
<dbReference type="SUPFAM" id="SSF50494">
    <property type="entry name" value="Trypsin-like serine proteases"/>
    <property type="match status" value="1"/>
</dbReference>
<organism evidence="3 4">
    <name type="scientific">Micromonospora echinofusca</name>
    <dbReference type="NCBI Taxonomy" id="47858"/>
    <lineage>
        <taxon>Bacteria</taxon>
        <taxon>Bacillati</taxon>
        <taxon>Actinomycetota</taxon>
        <taxon>Actinomycetes</taxon>
        <taxon>Micromonosporales</taxon>
        <taxon>Micromonosporaceae</taxon>
        <taxon>Micromonospora</taxon>
    </lineage>
</organism>
<protein>
    <submittedName>
        <fullName evidence="3">Ribosome assembly protein 4 (RSA4)</fullName>
    </submittedName>
</protein>
<evidence type="ECO:0000313" key="4">
    <source>
        <dbReference type="Proteomes" id="UP000198251"/>
    </source>
</evidence>
<dbReference type="SUPFAM" id="SSF50969">
    <property type="entry name" value="YVTN repeat-like/Quinoprotein amine dehydrogenase"/>
    <property type="match status" value="1"/>
</dbReference>
<dbReference type="Gene3D" id="3.40.50.300">
    <property type="entry name" value="P-loop containing nucleotide triphosphate hydrolases"/>
    <property type="match status" value="1"/>
</dbReference>
<dbReference type="SMART" id="SM00382">
    <property type="entry name" value="AAA"/>
    <property type="match status" value="1"/>
</dbReference>
<dbReference type="InterPro" id="IPR049052">
    <property type="entry name" value="nSTAND1"/>
</dbReference>
<gene>
    <name evidence="3" type="ORF">GA0070610_2302</name>
</gene>
<dbReference type="SUPFAM" id="SSF69322">
    <property type="entry name" value="Tricorn protease domain 2"/>
    <property type="match status" value="1"/>
</dbReference>
<accession>A0A1C5G842</accession>
<feature type="domain" description="AAA+ ATPase" evidence="2">
    <location>
        <begin position="258"/>
        <end position="362"/>
    </location>
</feature>
<keyword evidence="4" id="KW-1185">Reference proteome</keyword>
<dbReference type="Pfam" id="PF20703">
    <property type="entry name" value="nSTAND1"/>
    <property type="match status" value="1"/>
</dbReference>
<evidence type="ECO:0000313" key="3">
    <source>
        <dbReference type="EMBL" id="SCG16049.1"/>
    </source>
</evidence>
<proteinExistence type="predicted"/>
<dbReference type="Pfam" id="PF13365">
    <property type="entry name" value="Trypsin_2"/>
    <property type="match status" value="1"/>
</dbReference>
<feature type="coiled-coil region" evidence="1">
    <location>
        <begin position="351"/>
        <end position="378"/>
    </location>
</feature>
<dbReference type="InterPro" id="IPR011044">
    <property type="entry name" value="Quino_amine_DH_bsu"/>
</dbReference>
<dbReference type="InterPro" id="IPR027417">
    <property type="entry name" value="P-loop_NTPase"/>
</dbReference>
<evidence type="ECO:0000259" key="2">
    <source>
        <dbReference type="SMART" id="SM00382"/>
    </source>
</evidence>
<keyword evidence="1" id="KW-0175">Coiled coil</keyword>
<dbReference type="InterPro" id="IPR003593">
    <property type="entry name" value="AAA+_ATPase"/>
</dbReference>
<dbReference type="InterPro" id="IPR011042">
    <property type="entry name" value="6-blade_b-propeller_TolB-like"/>
</dbReference>
<dbReference type="Proteomes" id="UP000198251">
    <property type="component" value="Chromosome I"/>
</dbReference>
<name>A0A1C5G842_MICEH</name>